<sequence>MIALSDIEDARRRIAGIVRETPVDQSESLSERLGVPVFLKHEQRQITGAFKLRGAANAVERLSAAERARGVAAASTGNHGRALAYAARRAGARAIVAMSSLVPMNKVKAISALGAEARIVGRSQDDAQREVDRMVAEEGIVSLPPFDHPDVIAGQGTIGLEILEQAPEAETVLVPLSGGGLIAGIACAIKALRPSVRIVGISMERGAAMAASLQAGKPVEVEELRTLADSLGGGVGQANRYTFSMVRDLVDDVILVTEAEIAAGIRHAYLEEREVVEGAGAVGIAALMAGRIRASGPVLALVSGRNIDMDLHRRVVAGASGLEDAA</sequence>
<dbReference type="EMBL" id="JRFJ01000004">
    <property type="protein sequence ID" value="KHJ53750.1"/>
    <property type="molecule type" value="Genomic_DNA"/>
</dbReference>
<protein>
    <submittedName>
        <fullName evidence="6">Threonine dehydratase</fullName>
        <ecNumber evidence="6">4.3.1.19</ecNumber>
    </submittedName>
</protein>
<evidence type="ECO:0000256" key="1">
    <source>
        <dbReference type="ARBA" id="ARBA00001933"/>
    </source>
</evidence>
<evidence type="ECO:0000313" key="7">
    <source>
        <dbReference type="Proteomes" id="UP000030826"/>
    </source>
</evidence>
<dbReference type="NCBIfam" id="NF005680">
    <property type="entry name" value="PRK07476.1"/>
    <property type="match status" value="1"/>
</dbReference>
<dbReference type="InterPro" id="IPR000634">
    <property type="entry name" value="Ser/Thr_deHydtase_PyrdxlP-BS"/>
</dbReference>
<feature type="domain" description="Tryptophan synthase beta chain-like PALP" evidence="5">
    <location>
        <begin position="17"/>
        <end position="304"/>
    </location>
</feature>
<dbReference type="GO" id="GO:0006567">
    <property type="term" value="P:L-threonine catabolic process"/>
    <property type="evidence" value="ECO:0007669"/>
    <property type="project" value="TreeGrafter"/>
</dbReference>
<dbReference type="EC" id="4.3.1.19" evidence="6"/>
<dbReference type="Pfam" id="PF00291">
    <property type="entry name" value="PALP"/>
    <property type="match status" value="1"/>
</dbReference>
<accession>A0A0B1Q4K2</accession>
<dbReference type="InterPro" id="IPR001926">
    <property type="entry name" value="TrpB-like_PALP"/>
</dbReference>
<dbReference type="PANTHER" id="PTHR48078">
    <property type="entry name" value="THREONINE DEHYDRATASE, MITOCHONDRIAL-RELATED"/>
    <property type="match status" value="1"/>
</dbReference>
<comment type="cofactor">
    <cofactor evidence="1">
        <name>pyridoxal 5'-phosphate</name>
        <dbReference type="ChEBI" id="CHEBI:597326"/>
    </cofactor>
</comment>
<evidence type="ECO:0000259" key="5">
    <source>
        <dbReference type="Pfam" id="PF00291"/>
    </source>
</evidence>
<dbReference type="NCBIfam" id="TIGR02991">
    <property type="entry name" value="ectoine_eutB"/>
    <property type="match status" value="1"/>
</dbReference>
<dbReference type="GO" id="GO:0004794">
    <property type="term" value="F:threonine deaminase activity"/>
    <property type="evidence" value="ECO:0007669"/>
    <property type="project" value="UniProtKB-EC"/>
</dbReference>
<comment type="similarity">
    <text evidence="2">Belongs to the serine/threonine dehydratase family.</text>
</comment>
<dbReference type="RefSeq" id="WP_039194583.1">
    <property type="nucleotide sequence ID" value="NZ_JRFJ01000004.1"/>
</dbReference>
<gene>
    <name evidence="6" type="primary">eutB</name>
    <name evidence="6" type="ORF">LA66_14155</name>
</gene>
<dbReference type="GO" id="GO:0009097">
    <property type="term" value="P:isoleucine biosynthetic process"/>
    <property type="evidence" value="ECO:0007669"/>
    <property type="project" value="TreeGrafter"/>
</dbReference>
<dbReference type="InterPro" id="IPR050147">
    <property type="entry name" value="Ser/Thr_Dehydratase"/>
</dbReference>
<evidence type="ECO:0000256" key="4">
    <source>
        <dbReference type="ARBA" id="ARBA00023239"/>
    </source>
</evidence>
<dbReference type="STRING" id="370622.LA66_14155"/>
<dbReference type="InterPro" id="IPR014333">
    <property type="entry name" value="Ectoine_EutB"/>
</dbReference>
<keyword evidence="3" id="KW-0663">Pyridoxal phosphate</keyword>
<reference evidence="6 7" key="1">
    <citation type="submission" date="2014-09" db="EMBL/GenBank/DDBJ databases">
        <title>Isolation and characterization of Aurantimonas altamirensis ON-56566 from clinical sample following a dog bite.</title>
        <authorList>
            <person name="Eshaghi A."/>
            <person name="Li A."/>
            <person name="Shahinas D."/>
            <person name="Bahn P."/>
            <person name="Kus J.V."/>
            <person name="Patel S.N."/>
        </authorList>
    </citation>
    <scope>NUCLEOTIDE SEQUENCE [LARGE SCALE GENOMIC DNA]</scope>
    <source>
        <strain evidence="6 7">ON-56566</strain>
    </source>
</reference>
<keyword evidence="4 6" id="KW-0456">Lyase</keyword>
<dbReference type="OrthoDB" id="9811476at2"/>
<dbReference type="GO" id="GO:0006565">
    <property type="term" value="P:L-serine catabolic process"/>
    <property type="evidence" value="ECO:0007669"/>
    <property type="project" value="TreeGrafter"/>
</dbReference>
<dbReference type="SUPFAM" id="SSF53686">
    <property type="entry name" value="Tryptophan synthase beta subunit-like PLP-dependent enzymes"/>
    <property type="match status" value="1"/>
</dbReference>
<dbReference type="Proteomes" id="UP000030826">
    <property type="component" value="Unassembled WGS sequence"/>
</dbReference>
<dbReference type="FunFam" id="3.40.50.1100:FF:000005">
    <property type="entry name" value="Threonine dehydratase catabolic"/>
    <property type="match status" value="1"/>
</dbReference>
<dbReference type="Gene3D" id="3.40.50.1100">
    <property type="match status" value="2"/>
</dbReference>
<dbReference type="InterPro" id="IPR036052">
    <property type="entry name" value="TrpB-like_PALP_sf"/>
</dbReference>
<evidence type="ECO:0000256" key="3">
    <source>
        <dbReference type="ARBA" id="ARBA00022898"/>
    </source>
</evidence>
<evidence type="ECO:0000313" key="6">
    <source>
        <dbReference type="EMBL" id="KHJ53750.1"/>
    </source>
</evidence>
<comment type="caution">
    <text evidence="6">The sequence shown here is derived from an EMBL/GenBank/DDBJ whole genome shotgun (WGS) entry which is preliminary data.</text>
</comment>
<dbReference type="PANTHER" id="PTHR48078:SF6">
    <property type="entry name" value="L-THREONINE DEHYDRATASE CATABOLIC TDCB"/>
    <property type="match status" value="1"/>
</dbReference>
<name>A0A0B1Q4K2_9HYPH</name>
<dbReference type="PROSITE" id="PS00165">
    <property type="entry name" value="DEHYDRATASE_SER_THR"/>
    <property type="match status" value="1"/>
</dbReference>
<evidence type="ECO:0000256" key="2">
    <source>
        <dbReference type="ARBA" id="ARBA00010869"/>
    </source>
</evidence>
<dbReference type="GO" id="GO:0003941">
    <property type="term" value="F:L-serine ammonia-lyase activity"/>
    <property type="evidence" value="ECO:0007669"/>
    <property type="project" value="TreeGrafter"/>
</dbReference>
<organism evidence="6 7">
    <name type="scientific">Aureimonas altamirensis</name>
    <dbReference type="NCBI Taxonomy" id="370622"/>
    <lineage>
        <taxon>Bacteria</taxon>
        <taxon>Pseudomonadati</taxon>
        <taxon>Pseudomonadota</taxon>
        <taxon>Alphaproteobacteria</taxon>
        <taxon>Hyphomicrobiales</taxon>
        <taxon>Aurantimonadaceae</taxon>
        <taxon>Aureimonas</taxon>
    </lineage>
</organism>
<dbReference type="CDD" id="cd01562">
    <property type="entry name" value="Thr-dehyd"/>
    <property type="match status" value="1"/>
</dbReference>
<dbReference type="AlphaFoldDB" id="A0A0B1Q4K2"/>
<dbReference type="GO" id="GO:0030170">
    <property type="term" value="F:pyridoxal phosphate binding"/>
    <property type="evidence" value="ECO:0007669"/>
    <property type="project" value="InterPro"/>
</dbReference>
<proteinExistence type="inferred from homology"/>